<reference evidence="3" key="1">
    <citation type="submission" date="2021-01" db="EMBL/GenBank/DDBJ databases">
        <title>Whole genome shotgun sequence of Actinoplanes rishiriensis NBRC 108556.</title>
        <authorList>
            <person name="Komaki H."/>
            <person name="Tamura T."/>
        </authorList>
    </citation>
    <scope>NUCLEOTIDE SEQUENCE</scope>
    <source>
        <strain evidence="3">NBRC 108556</strain>
    </source>
</reference>
<name>A0A919K831_9ACTN</name>
<keyword evidence="2" id="KW-0472">Membrane</keyword>
<feature type="region of interest" description="Disordered" evidence="1">
    <location>
        <begin position="312"/>
        <end position="355"/>
    </location>
</feature>
<accession>A0A919K831</accession>
<organism evidence="3 4">
    <name type="scientific">Paractinoplanes rishiriensis</name>
    <dbReference type="NCBI Taxonomy" id="1050105"/>
    <lineage>
        <taxon>Bacteria</taxon>
        <taxon>Bacillati</taxon>
        <taxon>Actinomycetota</taxon>
        <taxon>Actinomycetes</taxon>
        <taxon>Micromonosporales</taxon>
        <taxon>Micromonosporaceae</taxon>
        <taxon>Paractinoplanes</taxon>
    </lineage>
</organism>
<sequence length="355" mass="35451">MDALSAALDRLVERGVLDRGQAGAVLAEMAAPAAAPKGARRLLGEIAGYLGASFVVGATLLFLGEQWDSLGTAGVVAILAGMAAVLFGAGLVVRLRQAAGDDVRRRLSSTLLTASAAAAAFAVLALLEGDTDDSFARLASALTGLVVVLAGYVLSRSALGQLGVAVAALVAYGNLLEALDVFDTVPFGLGSLGLGVVWAVLAWRRLVTERRLALAIAVVLALFGAQFTIIDGTDAENYLGYVLTTLVAAACFTAYIRIREWVVLAGGVAGATLVVPEFLYDVTDGSLGASGVMLVAGLTLLAGSLAGLRIRRLPDPPDPPDGPTVSGGSVASGGPAAAGGSVASGGPAADGPVGT</sequence>
<feature type="transmembrane region" description="Helical" evidence="2">
    <location>
        <begin position="70"/>
        <end position="95"/>
    </location>
</feature>
<feature type="transmembrane region" description="Helical" evidence="2">
    <location>
        <begin position="261"/>
        <end position="280"/>
    </location>
</feature>
<evidence type="ECO:0008006" key="5">
    <source>
        <dbReference type="Google" id="ProtNLM"/>
    </source>
</evidence>
<evidence type="ECO:0000313" key="4">
    <source>
        <dbReference type="Proteomes" id="UP000636960"/>
    </source>
</evidence>
<dbReference type="AlphaFoldDB" id="A0A919K831"/>
<keyword evidence="2" id="KW-1133">Transmembrane helix</keyword>
<evidence type="ECO:0000313" key="3">
    <source>
        <dbReference type="EMBL" id="GIF00415.1"/>
    </source>
</evidence>
<gene>
    <name evidence="3" type="ORF">Ari01nite_78790</name>
</gene>
<proteinExistence type="predicted"/>
<evidence type="ECO:0000256" key="2">
    <source>
        <dbReference type="SAM" id="Phobius"/>
    </source>
</evidence>
<keyword evidence="4" id="KW-1185">Reference proteome</keyword>
<feature type="transmembrane region" description="Helical" evidence="2">
    <location>
        <begin position="46"/>
        <end position="64"/>
    </location>
</feature>
<dbReference type="Proteomes" id="UP000636960">
    <property type="component" value="Unassembled WGS sequence"/>
</dbReference>
<feature type="transmembrane region" description="Helical" evidence="2">
    <location>
        <begin position="138"/>
        <end position="155"/>
    </location>
</feature>
<dbReference type="RefSeq" id="WP_203788219.1">
    <property type="nucleotide sequence ID" value="NZ_BOMV01000083.1"/>
</dbReference>
<protein>
    <recommendedName>
        <fullName evidence="5">DUF2157 domain-containing protein</fullName>
    </recommendedName>
</protein>
<feature type="transmembrane region" description="Helical" evidence="2">
    <location>
        <begin position="238"/>
        <end position="256"/>
    </location>
</feature>
<feature type="transmembrane region" description="Helical" evidence="2">
    <location>
        <begin position="162"/>
        <end position="179"/>
    </location>
</feature>
<comment type="caution">
    <text evidence="3">The sequence shown here is derived from an EMBL/GenBank/DDBJ whole genome shotgun (WGS) entry which is preliminary data.</text>
</comment>
<feature type="transmembrane region" description="Helical" evidence="2">
    <location>
        <begin position="212"/>
        <end position="232"/>
    </location>
</feature>
<feature type="transmembrane region" description="Helical" evidence="2">
    <location>
        <begin position="107"/>
        <end position="126"/>
    </location>
</feature>
<feature type="transmembrane region" description="Helical" evidence="2">
    <location>
        <begin position="286"/>
        <end position="308"/>
    </location>
</feature>
<feature type="compositionally biased region" description="Low complexity" evidence="1">
    <location>
        <begin position="323"/>
        <end position="355"/>
    </location>
</feature>
<feature type="transmembrane region" description="Helical" evidence="2">
    <location>
        <begin position="185"/>
        <end position="203"/>
    </location>
</feature>
<dbReference type="EMBL" id="BOMV01000083">
    <property type="protein sequence ID" value="GIF00415.1"/>
    <property type="molecule type" value="Genomic_DNA"/>
</dbReference>
<keyword evidence="2" id="KW-0812">Transmembrane</keyword>
<evidence type="ECO:0000256" key="1">
    <source>
        <dbReference type="SAM" id="MobiDB-lite"/>
    </source>
</evidence>